<dbReference type="GO" id="GO:0000166">
    <property type="term" value="F:nucleotide binding"/>
    <property type="evidence" value="ECO:0007669"/>
    <property type="project" value="UniProtKB-KW"/>
</dbReference>
<keyword evidence="4" id="KW-1185">Reference proteome</keyword>
<feature type="binding site" evidence="2">
    <location>
        <position position="80"/>
    </location>
    <ligand>
        <name>7-chloro-L-tryptophan</name>
        <dbReference type="ChEBI" id="CHEBI:58713"/>
    </ligand>
</feature>
<dbReference type="InterPro" id="IPR036188">
    <property type="entry name" value="FAD/NAD-bd_sf"/>
</dbReference>
<feature type="binding site" evidence="2">
    <location>
        <position position="351"/>
    </location>
    <ligand>
        <name>L-tryptophan</name>
        <dbReference type="ChEBI" id="CHEBI:57912"/>
    </ligand>
</feature>
<dbReference type="EMBL" id="FQWD01000001">
    <property type="protein sequence ID" value="SHF84736.1"/>
    <property type="molecule type" value="Genomic_DNA"/>
</dbReference>
<dbReference type="STRING" id="634436.SAMN05216361_0617"/>
<evidence type="ECO:0000313" key="4">
    <source>
        <dbReference type="Proteomes" id="UP000184520"/>
    </source>
</evidence>
<dbReference type="SUPFAM" id="SSF51905">
    <property type="entry name" value="FAD/NAD(P)-binding domain"/>
    <property type="match status" value="1"/>
</dbReference>
<dbReference type="RefSeq" id="WP_073317594.1">
    <property type="nucleotide sequence ID" value="NZ_FQWD01000001.1"/>
</dbReference>
<gene>
    <name evidence="3" type="ORF">SAMN05216361_0617</name>
</gene>
<feature type="binding site" evidence="2">
    <location>
        <position position="186"/>
    </location>
    <ligand>
        <name>FAD</name>
        <dbReference type="ChEBI" id="CHEBI:57692"/>
    </ligand>
</feature>
<dbReference type="PIRSF" id="PIRSF011396">
    <property type="entry name" value="Trp_halogenase"/>
    <property type="match status" value="1"/>
</dbReference>
<dbReference type="OrthoDB" id="7178350at2"/>
<keyword evidence="2" id="KW-0285">Flavoprotein</keyword>
<dbReference type="PANTHER" id="PTHR43747">
    <property type="entry name" value="FAD-BINDING PROTEIN"/>
    <property type="match status" value="1"/>
</dbReference>
<dbReference type="Proteomes" id="UP000184520">
    <property type="component" value="Unassembled WGS sequence"/>
</dbReference>
<dbReference type="Pfam" id="PF04820">
    <property type="entry name" value="Trp_halogenase"/>
    <property type="match status" value="1"/>
</dbReference>
<dbReference type="PANTHER" id="PTHR43747:SF4">
    <property type="entry name" value="FLAVIN-DEPENDENT TRYPTOPHAN HALOGENASE"/>
    <property type="match status" value="1"/>
</dbReference>
<feature type="binding site" evidence="2">
    <location>
        <begin position="15"/>
        <end position="18"/>
    </location>
    <ligand>
        <name>FAD</name>
        <dbReference type="ChEBI" id="CHEBI:57692"/>
    </ligand>
</feature>
<dbReference type="InterPro" id="IPR050816">
    <property type="entry name" value="Flavin-dep_Halogenase_NPB"/>
</dbReference>
<evidence type="ECO:0000313" key="3">
    <source>
        <dbReference type="EMBL" id="SHF84736.1"/>
    </source>
</evidence>
<keyword evidence="2" id="KW-0274">FAD</keyword>
<dbReference type="Gene3D" id="3.50.50.60">
    <property type="entry name" value="FAD/NAD(P)-binding domain"/>
    <property type="match status" value="1"/>
</dbReference>
<dbReference type="AlphaFoldDB" id="A0A1M5EZY0"/>
<dbReference type="InterPro" id="IPR006905">
    <property type="entry name" value="Flavin_halogenase"/>
</dbReference>
<evidence type="ECO:0000256" key="2">
    <source>
        <dbReference type="PIRSR" id="PIRSR011396-2"/>
    </source>
</evidence>
<sequence>MQQSNAITQVIVVGGGAAGWLTAGILAATAAQPCAVTLVESPDVGILGVGEGTWPTMRGTLQTLGIDEAAFLAQCDGAFKQGTLFKQWQHNQASDQYYHPFSLPVGYGDGDLYAWLRSLGEGPSFAHEVSTQPWLCDNHLAPKQIQTPAFAGVTNYGYHLDAYKFAALLKQHATTRLGVKHIVDHVESVDGAPGEAIRAIVGKQYGAIHGDLFVDCSGFSARLIGQHYNQPLISCGEQLVNNRAVAIQARYKSPDTPIASVTRSTAQKNGWIWDIALPERKGTGYVFCSDYCDDDTALDTLLKYLNDDPIIADVDKASARFFSFKPGYRESPWQANCVAIGTSMGFLEPLEASALVMVELAASHLARHMPFTTEQLGPAARQFNRIFSQRWSRVVDFLKLHYVLSKRDDSAYWRYMRNPDSGSEQLQDWLSMWRNRSPDPLDFNLREEIFPTASYLYVLQGMGFTPALSGGEKNAAADLSKVRQRLQQHQQNVHMQLNGLPTNRALLNHLTGAHNINKEYS</sequence>
<protein>
    <submittedName>
        <fullName evidence="3">Tryptophan halogenase</fullName>
    </submittedName>
</protein>
<reference evidence="4" key="1">
    <citation type="submission" date="2016-11" db="EMBL/GenBank/DDBJ databases">
        <authorList>
            <person name="Varghese N."/>
            <person name="Submissions S."/>
        </authorList>
    </citation>
    <scope>NUCLEOTIDE SEQUENCE [LARGE SCALE GENOMIC DNA]</scope>
    <source>
        <strain evidence="4">CGMCC 1.8995</strain>
    </source>
</reference>
<accession>A0A1M5EZY0</accession>
<evidence type="ECO:0000256" key="1">
    <source>
        <dbReference type="PIRSR" id="PIRSR011396-1"/>
    </source>
</evidence>
<organism evidence="3 4">
    <name type="scientific">Marisediminitalea aggregata</name>
    <dbReference type="NCBI Taxonomy" id="634436"/>
    <lineage>
        <taxon>Bacteria</taxon>
        <taxon>Pseudomonadati</taxon>
        <taxon>Pseudomonadota</taxon>
        <taxon>Gammaproteobacteria</taxon>
        <taxon>Alteromonadales</taxon>
        <taxon>Alteromonadaceae</taxon>
        <taxon>Marisediminitalea</taxon>
    </lineage>
</organism>
<proteinExistence type="predicted"/>
<name>A0A1M5EZY0_9ALTE</name>
<dbReference type="InterPro" id="IPR033856">
    <property type="entry name" value="Trp_halogen"/>
</dbReference>
<feature type="active site" evidence="1">
    <location>
        <position position="80"/>
    </location>
</feature>
<keyword evidence="2" id="KW-0547">Nucleotide-binding</keyword>
<dbReference type="GO" id="GO:0004497">
    <property type="term" value="F:monooxygenase activity"/>
    <property type="evidence" value="ECO:0007669"/>
    <property type="project" value="InterPro"/>
</dbReference>